<evidence type="ECO:0000313" key="8">
    <source>
        <dbReference type="EMBL" id="MFD2257115.1"/>
    </source>
</evidence>
<protein>
    <recommendedName>
        <fullName evidence="2 7">Glutamate racemase</fullName>
        <ecNumber evidence="2 7">5.1.1.3</ecNumber>
    </recommendedName>
</protein>
<comment type="pathway">
    <text evidence="7">Cell wall biogenesis; peptidoglycan biosynthesis.</text>
</comment>
<dbReference type="NCBIfam" id="TIGR00067">
    <property type="entry name" value="glut_race"/>
    <property type="match status" value="1"/>
</dbReference>
<feature type="binding site" evidence="7">
    <location>
        <begin position="102"/>
        <end position="103"/>
    </location>
    <ligand>
        <name>substrate</name>
    </ligand>
</feature>
<dbReference type="Pfam" id="PF01177">
    <property type="entry name" value="Asp_Glu_race"/>
    <property type="match status" value="1"/>
</dbReference>
<dbReference type="Gene3D" id="3.40.50.1860">
    <property type="match status" value="2"/>
</dbReference>
<dbReference type="InterPro" id="IPR004391">
    <property type="entry name" value="Glu_race"/>
</dbReference>
<evidence type="ECO:0000256" key="1">
    <source>
        <dbReference type="ARBA" id="ARBA00001602"/>
    </source>
</evidence>
<dbReference type="InterPro" id="IPR033134">
    <property type="entry name" value="Asp/Glu_racemase_AS_2"/>
</dbReference>
<comment type="function">
    <text evidence="7">Provides the (R)-glutamate required for cell wall biosynthesis.</text>
</comment>
<comment type="caution">
    <text evidence="8">The sequence shown here is derived from an EMBL/GenBank/DDBJ whole genome shotgun (WGS) entry which is preliminary data.</text>
</comment>
<dbReference type="EC" id="5.1.1.3" evidence="2 7"/>
<dbReference type="InterPro" id="IPR001920">
    <property type="entry name" value="Asp/Glu_race"/>
</dbReference>
<feature type="binding site" evidence="7">
    <location>
        <begin position="213"/>
        <end position="214"/>
    </location>
    <ligand>
        <name>substrate</name>
    </ligand>
</feature>
<keyword evidence="9" id="KW-1185">Reference proteome</keyword>
<feature type="active site" description="Proton donor/acceptor" evidence="7">
    <location>
        <position position="101"/>
    </location>
</feature>
<comment type="similarity">
    <text evidence="7">Belongs to the aspartate/glutamate racemases family.</text>
</comment>
<organism evidence="8 9">
    <name type="scientific">Luteolibacter algae</name>
    <dbReference type="NCBI Taxonomy" id="454151"/>
    <lineage>
        <taxon>Bacteria</taxon>
        <taxon>Pseudomonadati</taxon>
        <taxon>Verrucomicrobiota</taxon>
        <taxon>Verrucomicrobiia</taxon>
        <taxon>Verrucomicrobiales</taxon>
        <taxon>Verrucomicrobiaceae</taxon>
        <taxon>Luteolibacter</taxon>
    </lineage>
</organism>
<proteinExistence type="inferred from homology"/>
<evidence type="ECO:0000256" key="5">
    <source>
        <dbReference type="ARBA" id="ARBA00023235"/>
    </source>
</evidence>
<evidence type="ECO:0000256" key="6">
    <source>
        <dbReference type="ARBA" id="ARBA00023316"/>
    </source>
</evidence>
<keyword evidence="6 7" id="KW-0961">Cell wall biogenesis/degradation</keyword>
<dbReference type="PANTHER" id="PTHR21198">
    <property type="entry name" value="GLUTAMATE RACEMASE"/>
    <property type="match status" value="1"/>
</dbReference>
<sequence>MVERRILKAVFSLVLVIDESGWIERICGVKEAALGFFDSGVGGLTVVRAVQDLLPRENVIYLGDTARLPYGSKSPETIRQFSDEDVGFLLGKGVKAIVVACNTATAHALPMLQQKYRVPILGVIEPGVEAALADGEAERVGIIATRGTIGSHAYQHALATRKTGLMIHGVATPLLVPLIEEGWITESVTKEILSKYLEPLMAKGIDTLMLACTHYPLLVPVLKEILPTEVRLVDSATTCAEHLQKMLIDMELLSERNEEGDLEIYLTDLSEQFEDLARRFLSRAPGRVRRAVLGEIPISG</sequence>
<feature type="binding site" evidence="7">
    <location>
        <begin position="70"/>
        <end position="71"/>
    </location>
    <ligand>
        <name>substrate</name>
    </ligand>
</feature>
<comment type="catalytic activity">
    <reaction evidence="1 7">
        <text>L-glutamate = D-glutamate</text>
        <dbReference type="Rhea" id="RHEA:12813"/>
        <dbReference type="ChEBI" id="CHEBI:29985"/>
        <dbReference type="ChEBI" id="CHEBI:29986"/>
        <dbReference type="EC" id="5.1.1.3"/>
    </reaction>
</comment>
<keyword evidence="3 7" id="KW-0133">Cell shape</keyword>
<evidence type="ECO:0000256" key="3">
    <source>
        <dbReference type="ARBA" id="ARBA00022960"/>
    </source>
</evidence>
<dbReference type="RefSeq" id="WP_386820401.1">
    <property type="nucleotide sequence ID" value="NZ_JBHUIT010000017.1"/>
</dbReference>
<name>A0ABW5D9Q7_9BACT</name>
<dbReference type="PROSITE" id="PS00924">
    <property type="entry name" value="ASP_GLU_RACEMASE_2"/>
    <property type="match status" value="1"/>
</dbReference>
<dbReference type="PANTHER" id="PTHR21198:SF2">
    <property type="entry name" value="GLUTAMATE RACEMASE"/>
    <property type="match status" value="1"/>
</dbReference>
<dbReference type="GO" id="GO:0008881">
    <property type="term" value="F:glutamate racemase activity"/>
    <property type="evidence" value="ECO:0007669"/>
    <property type="project" value="UniProtKB-EC"/>
</dbReference>
<dbReference type="InterPro" id="IPR018187">
    <property type="entry name" value="Asp/Glu_racemase_AS_1"/>
</dbReference>
<keyword evidence="5 7" id="KW-0413">Isomerase</keyword>
<dbReference type="InterPro" id="IPR015942">
    <property type="entry name" value="Asp/Glu/hydantoin_racemase"/>
</dbReference>
<gene>
    <name evidence="7 8" type="primary">murI</name>
    <name evidence="8" type="ORF">ACFSSA_10535</name>
</gene>
<reference evidence="9" key="1">
    <citation type="journal article" date="2019" name="Int. J. Syst. Evol. Microbiol.">
        <title>The Global Catalogue of Microorganisms (GCM) 10K type strain sequencing project: providing services to taxonomists for standard genome sequencing and annotation.</title>
        <authorList>
            <consortium name="The Broad Institute Genomics Platform"/>
            <consortium name="The Broad Institute Genome Sequencing Center for Infectious Disease"/>
            <person name="Wu L."/>
            <person name="Ma J."/>
        </authorList>
    </citation>
    <scope>NUCLEOTIDE SEQUENCE [LARGE SCALE GENOMIC DNA]</scope>
    <source>
        <strain evidence="9">CGMCC 4.7106</strain>
    </source>
</reference>
<dbReference type="HAMAP" id="MF_00258">
    <property type="entry name" value="Glu_racemase"/>
    <property type="match status" value="1"/>
</dbReference>
<evidence type="ECO:0000256" key="7">
    <source>
        <dbReference type="HAMAP-Rule" id="MF_00258"/>
    </source>
</evidence>
<dbReference type="EMBL" id="JBHUIT010000017">
    <property type="protein sequence ID" value="MFD2257115.1"/>
    <property type="molecule type" value="Genomic_DNA"/>
</dbReference>
<accession>A0ABW5D9Q7</accession>
<dbReference type="Proteomes" id="UP001597375">
    <property type="component" value="Unassembled WGS sequence"/>
</dbReference>
<evidence type="ECO:0000313" key="9">
    <source>
        <dbReference type="Proteomes" id="UP001597375"/>
    </source>
</evidence>
<keyword evidence="4 7" id="KW-0573">Peptidoglycan synthesis</keyword>
<feature type="binding site" evidence="7">
    <location>
        <begin position="38"/>
        <end position="39"/>
    </location>
    <ligand>
        <name>substrate</name>
    </ligand>
</feature>
<dbReference type="PROSITE" id="PS00923">
    <property type="entry name" value="ASP_GLU_RACEMASE_1"/>
    <property type="match status" value="1"/>
</dbReference>
<dbReference type="SUPFAM" id="SSF53681">
    <property type="entry name" value="Aspartate/glutamate racemase"/>
    <property type="match status" value="2"/>
</dbReference>
<evidence type="ECO:0000256" key="4">
    <source>
        <dbReference type="ARBA" id="ARBA00022984"/>
    </source>
</evidence>
<feature type="active site" description="Proton donor/acceptor" evidence="7">
    <location>
        <position position="212"/>
    </location>
</feature>
<evidence type="ECO:0000256" key="2">
    <source>
        <dbReference type="ARBA" id="ARBA00013090"/>
    </source>
</evidence>